<keyword evidence="4 9" id="KW-0375">Hydrogen ion transport</keyword>
<comment type="subcellular location">
    <subcellularLocation>
        <location evidence="1">Membrane</location>
        <topology evidence="1">Multi-pass membrane protein</topology>
    </subcellularLocation>
    <subcellularLocation>
        <location evidence="9">Plastid</location>
        <location evidence="9">Chloroplast inner membrane</location>
        <topology evidence="9">Multi-pass membrane protein</topology>
    </subcellularLocation>
</comment>
<dbReference type="GO" id="GO:0015297">
    <property type="term" value="F:antiporter activity"/>
    <property type="evidence" value="ECO:0007669"/>
    <property type="project" value="UniProtKB-KW"/>
</dbReference>
<evidence type="ECO:0000256" key="4">
    <source>
        <dbReference type="ARBA" id="ARBA00022781"/>
    </source>
</evidence>
<accession>A0A3G5CTR0</accession>
<evidence type="ECO:0000256" key="9">
    <source>
        <dbReference type="HAMAP-Rule" id="MF_01308"/>
    </source>
</evidence>
<dbReference type="GeneID" id="38664640"/>
<name>A0A3G5CTR0_9MONI</name>
<proteinExistence type="inferred from homology"/>
<keyword evidence="9" id="KW-0050">Antiport</keyword>
<dbReference type="PANTHER" id="PTHR33650:SF2">
    <property type="entry name" value="CHLOROPLAST ENVELOPE MEMBRANE PROTEIN"/>
    <property type="match status" value="1"/>
</dbReference>
<geneLocation type="chloroplast" evidence="10"/>
<comment type="function">
    <text evidence="9">Contributes to K(+)/H(+) antiport activity by supporting proton efflux to control proton extrusion and homeostasis in chloroplasts in a light-dependent manner to modulate photosynthesis. Prevents excessive induction of non-photochemical quenching (NPQ) under continuous-light conditions. Indirectly promotes efficient inorganic carbon uptake into chloroplasts.</text>
</comment>
<keyword evidence="9" id="KW-0633">Potassium transport</keyword>
<dbReference type="GO" id="GO:0006813">
    <property type="term" value="P:potassium ion transport"/>
    <property type="evidence" value="ECO:0007669"/>
    <property type="project" value="UniProtKB-UniRule"/>
</dbReference>
<evidence type="ECO:0000256" key="5">
    <source>
        <dbReference type="ARBA" id="ARBA00022989"/>
    </source>
</evidence>
<keyword evidence="3 9" id="KW-0812">Transmembrane</keyword>
<dbReference type="Pfam" id="PF03040">
    <property type="entry name" value="CemA"/>
    <property type="match status" value="1"/>
</dbReference>
<keyword evidence="6 9" id="KW-0406">Ion transport</keyword>
<dbReference type="InterPro" id="IPR004282">
    <property type="entry name" value="CemA"/>
</dbReference>
<keyword evidence="7 9" id="KW-0472">Membrane</keyword>
<keyword evidence="10" id="KW-0934">Plastid</keyword>
<dbReference type="RefSeq" id="YP_009547569.1">
    <property type="nucleotide sequence ID" value="NC_040175.1"/>
</dbReference>
<reference evidence="10" key="1">
    <citation type="journal article" date="2018" name="Genome Biol. Evol.">
        <title>Mobile Elements Shape Plastome Evolution in Ferns.</title>
        <authorList>
            <person name="Robison T.A."/>
            <person name="Grusz A.L."/>
            <person name="Wolf P.G."/>
            <person name="Mower J.P."/>
            <person name="Fauskee B.D."/>
            <person name="Sosa K."/>
            <person name="Schuettpelz E.L."/>
        </authorList>
    </citation>
    <scope>NUCLEOTIDE SEQUENCE</scope>
</reference>
<dbReference type="GO" id="GO:0015078">
    <property type="term" value="F:proton transmembrane transporter activity"/>
    <property type="evidence" value="ECO:0007669"/>
    <property type="project" value="UniProtKB-UniRule"/>
</dbReference>
<dbReference type="AlphaFoldDB" id="A0A3G5CTR0"/>
<gene>
    <name evidence="9 10" type="primary">cemA</name>
</gene>
<dbReference type="PANTHER" id="PTHR33650">
    <property type="entry name" value="CHLOROPLAST ENVELOPE MEMBRANE PROTEIN-RELATED"/>
    <property type="match status" value="1"/>
</dbReference>
<sequence length="503" mass="58473">MRLCHWNKKLVQFFCNTPFRSLDRAYEASKDMQLYPTFFTRLKIFLPLAGKSPWARAAFETAVFNKFKYVICYSLLEHRLSLSILETHKRFFFCIGNPSLSIIKQWRSHANSKKQSYQIKDGLSRSTHKLLAPAIPEVRSLPSSSIVFESRNQAGDYNGLSRYELKDNPASFSLPVSRFSLNKLHYIKRMNRKLAWIEATYREFDFCKKASSKQVFPPRIENEEPFNYELTISSRSSVAYEPIGLVPRSVTRTLSRFKAELLSKSSFLVQKDFDLARNQAYVSLQYVGFLSLLLPFRLAMENWLLKPGIKAWWDASQIQLFLNPLHEENSLKHLRQAEILLWLDDVIGNLTDIRLYNSDADVHYETIRLAMIYDESIIQLLVQLATDTISIITLLLSFILGRKRLAVSNSRIRESFYSLNDTMKAFSILLLTDLRVGFHSPHGWEILSESFLGHFGLTPNRYVISCFVSTFPVILDTLFKYWIFRHLNRISPSIVATYHTMSE</sequence>
<evidence type="ECO:0000256" key="1">
    <source>
        <dbReference type="ARBA" id="ARBA00004141"/>
    </source>
</evidence>
<keyword evidence="2 9" id="KW-0813">Transport</keyword>
<protein>
    <recommendedName>
        <fullName evidence="9">Potassium/proton antiporter CemA</fullName>
    </recommendedName>
    <alternativeName>
        <fullName evidence="9">Chloroplast envelope membrane protein A</fullName>
        <shortName evidence="9">CemA</shortName>
    </alternativeName>
</protein>
<comment type="similarity">
    <text evidence="8 9">Belongs to the CemA family.</text>
</comment>
<evidence type="ECO:0000256" key="2">
    <source>
        <dbReference type="ARBA" id="ARBA00022448"/>
    </source>
</evidence>
<evidence type="ECO:0000256" key="8">
    <source>
        <dbReference type="ARBA" id="ARBA00043980"/>
    </source>
</evidence>
<evidence type="ECO:0000313" key="10">
    <source>
        <dbReference type="EMBL" id="AYW16086.1"/>
    </source>
</evidence>
<dbReference type="GO" id="GO:0009706">
    <property type="term" value="C:chloroplast inner membrane"/>
    <property type="evidence" value="ECO:0007669"/>
    <property type="project" value="UniProtKB-SubCell"/>
</dbReference>
<evidence type="ECO:0000256" key="3">
    <source>
        <dbReference type="ARBA" id="ARBA00022692"/>
    </source>
</evidence>
<comment type="catalytic activity">
    <reaction evidence="9">
        <text>K(+)(in) + H(+)(out) = K(+)(out) + H(+)(in)</text>
        <dbReference type="Rhea" id="RHEA:29467"/>
        <dbReference type="ChEBI" id="CHEBI:15378"/>
        <dbReference type="ChEBI" id="CHEBI:29103"/>
    </reaction>
</comment>
<evidence type="ECO:0000256" key="6">
    <source>
        <dbReference type="ARBA" id="ARBA00023065"/>
    </source>
</evidence>
<evidence type="ECO:0000256" key="7">
    <source>
        <dbReference type="ARBA" id="ARBA00023136"/>
    </source>
</evidence>
<keyword evidence="5 9" id="KW-1133">Transmembrane helix</keyword>
<organism evidence="10">
    <name type="scientific">Vaginularia trichoidea</name>
    <dbReference type="NCBI Taxonomy" id="474354"/>
    <lineage>
        <taxon>Eukaryota</taxon>
        <taxon>Viridiplantae</taxon>
        <taxon>Streptophyta</taxon>
        <taxon>Embryophyta</taxon>
        <taxon>Tracheophyta</taxon>
        <taxon>Polypodiopsida</taxon>
        <taxon>Polypodiidae</taxon>
        <taxon>Polypodiales</taxon>
        <taxon>Pteridineae</taxon>
        <taxon>Pteridaceae</taxon>
        <taxon>Vittarioideae</taxon>
        <taxon>Vaginularia</taxon>
    </lineage>
</organism>
<keyword evidence="9" id="KW-1001">Plastid inner membrane</keyword>
<keyword evidence="9" id="KW-0630">Potassium</keyword>
<dbReference type="EMBL" id="MH173085">
    <property type="protein sequence ID" value="AYW16086.1"/>
    <property type="molecule type" value="Genomic_DNA"/>
</dbReference>
<keyword evidence="10" id="KW-0150">Chloroplast</keyword>
<dbReference type="HAMAP" id="MF_01308">
    <property type="entry name" value="CemA_PxcA"/>
    <property type="match status" value="1"/>
</dbReference>